<sequence>MIDDPEEPLEGDIGPASTGRPADTPGAAEGPGATSADAVRERRREFERYERERDERRRRANAMSGRIALAMASVLLAFLTYDSVSTAVEAHAKGDDWIYPPAVIAGVCATALVVVLVWALRRRPRG</sequence>
<keyword evidence="2" id="KW-1133">Transmembrane helix</keyword>
<evidence type="ECO:0000313" key="3">
    <source>
        <dbReference type="EMBL" id="TDD83123.1"/>
    </source>
</evidence>
<feature type="transmembrane region" description="Helical" evidence="2">
    <location>
        <begin position="63"/>
        <end position="81"/>
    </location>
</feature>
<feature type="transmembrane region" description="Helical" evidence="2">
    <location>
        <begin position="101"/>
        <end position="120"/>
    </location>
</feature>
<keyword evidence="2" id="KW-0472">Membrane</keyword>
<reference evidence="3 4" key="1">
    <citation type="submission" date="2019-03" db="EMBL/GenBank/DDBJ databases">
        <title>Draft genome sequences of novel Actinobacteria.</title>
        <authorList>
            <person name="Sahin N."/>
            <person name="Ay H."/>
            <person name="Saygin H."/>
        </authorList>
    </citation>
    <scope>NUCLEOTIDE SEQUENCE [LARGE SCALE GENOMIC DNA]</scope>
    <source>
        <strain evidence="3 4">H3C3</strain>
    </source>
</reference>
<dbReference type="RefSeq" id="WP_131896076.1">
    <property type="nucleotide sequence ID" value="NZ_SMKU01000116.1"/>
</dbReference>
<evidence type="ECO:0000313" key="4">
    <source>
        <dbReference type="Proteomes" id="UP000294513"/>
    </source>
</evidence>
<accession>A0A4R5BCY5</accession>
<gene>
    <name evidence="3" type="ORF">E1298_21715</name>
</gene>
<dbReference type="OrthoDB" id="3483843at2"/>
<dbReference type="EMBL" id="SMKU01000116">
    <property type="protein sequence ID" value="TDD83123.1"/>
    <property type="molecule type" value="Genomic_DNA"/>
</dbReference>
<feature type="region of interest" description="Disordered" evidence="1">
    <location>
        <begin position="1"/>
        <end position="57"/>
    </location>
</feature>
<protein>
    <submittedName>
        <fullName evidence="3">Uncharacterized protein</fullName>
    </submittedName>
</protein>
<organism evidence="3 4">
    <name type="scientific">Actinomadura rubrisoli</name>
    <dbReference type="NCBI Taxonomy" id="2530368"/>
    <lineage>
        <taxon>Bacteria</taxon>
        <taxon>Bacillati</taxon>
        <taxon>Actinomycetota</taxon>
        <taxon>Actinomycetes</taxon>
        <taxon>Streptosporangiales</taxon>
        <taxon>Thermomonosporaceae</taxon>
        <taxon>Actinomadura</taxon>
    </lineage>
</organism>
<evidence type="ECO:0000256" key="1">
    <source>
        <dbReference type="SAM" id="MobiDB-lite"/>
    </source>
</evidence>
<keyword evidence="2" id="KW-0812">Transmembrane</keyword>
<dbReference type="Proteomes" id="UP000294513">
    <property type="component" value="Unassembled WGS sequence"/>
</dbReference>
<name>A0A4R5BCY5_9ACTN</name>
<keyword evidence="4" id="KW-1185">Reference proteome</keyword>
<dbReference type="AlphaFoldDB" id="A0A4R5BCY5"/>
<feature type="compositionally biased region" description="Basic and acidic residues" evidence="1">
    <location>
        <begin position="38"/>
        <end position="57"/>
    </location>
</feature>
<evidence type="ECO:0000256" key="2">
    <source>
        <dbReference type="SAM" id="Phobius"/>
    </source>
</evidence>
<proteinExistence type="predicted"/>
<feature type="compositionally biased region" description="Acidic residues" evidence="1">
    <location>
        <begin position="1"/>
        <end position="10"/>
    </location>
</feature>
<comment type="caution">
    <text evidence="3">The sequence shown here is derived from an EMBL/GenBank/DDBJ whole genome shotgun (WGS) entry which is preliminary data.</text>
</comment>